<dbReference type="InterPro" id="IPR012094">
    <property type="entry name" value="tRNA_Ile_lys_synt"/>
</dbReference>
<evidence type="ECO:0000313" key="10">
    <source>
        <dbReference type="EMBL" id="ROQ90734.1"/>
    </source>
</evidence>
<sequence>MTPRRLDSFERRTLQFLQHHHVVVSEKTLGAAVSGGPDSVALLNVLCSLKPHLGYRTLKVIHFDHRLRGEESTADRRFVEKCASHLGLEVVVGCGDVRRVQRERKVSLEMAARQCRRDFFLDLVRRGEVERIAVGHTADDQAEEILLRLWRGTGPSGMQGMRPETGEGLLRPLLWAHREDIFGYLKARRLAFREDATNREGFCQRNRLRHEVFPLLEQIFHPKIRNVLCRHADLAALEENFWNEQVNQVWDAVVRSEAAHTVVLDVPSMRALHEALSLRVFRRALEKMGCSFGIFAVHWQSLEGLLRRSSSGRELRLPRGIRAVREGTALVLTTRVAEKPPLRPHEFSVPGRYLLTDFGAEIWIETLHDSLNTVESGLLLLREKHRADLLMALMDAESLRWPLVVRSFKPGDRFRPLGARGSKKLQDFFTDAKVPRRLRARVPLLCDQEKICWVVGYRLDDRVKVTHHTQRILKMRWRPLG</sequence>
<keyword evidence="3 8" id="KW-0436">Ligase</keyword>
<dbReference type="SUPFAM" id="SSF52402">
    <property type="entry name" value="Adenine nucleotide alpha hydrolases-like"/>
    <property type="match status" value="1"/>
</dbReference>
<gene>
    <name evidence="8" type="primary">tilS</name>
    <name evidence="10" type="ORF">EDC27_2624</name>
</gene>
<dbReference type="Proteomes" id="UP000276223">
    <property type="component" value="Unassembled WGS sequence"/>
</dbReference>
<feature type="binding site" evidence="8">
    <location>
        <begin position="34"/>
        <end position="39"/>
    </location>
    <ligand>
        <name>ATP</name>
        <dbReference type="ChEBI" id="CHEBI:30616"/>
    </ligand>
</feature>
<dbReference type="EMBL" id="RJVA01000014">
    <property type="protein sequence ID" value="ROQ90734.1"/>
    <property type="molecule type" value="Genomic_DNA"/>
</dbReference>
<dbReference type="NCBIfam" id="TIGR02432">
    <property type="entry name" value="lysidine_TilS_N"/>
    <property type="match status" value="1"/>
</dbReference>
<comment type="domain">
    <text evidence="8">The N-terminal region contains the highly conserved SGGXDS motif, predicted to be a P-loop motif involved in ATP binding.</text>
</comment>
<dbReference type="AlphaFoldDB" id="A0A3N1UHK4"/>
<dbReference type="Pfam" id="PF11734">
    <property type="entry name" value="TilS_C"/>
    <property type="match status" value="1"/>
</dbReference>
<dbReference type="PANTHER" id="PTHR43033:SF1">
    <property type="entry name" value="TRNA(ILE)-LYSIDINE SYNTHASE-RELATED"/>
    <property type="match status" value="1"/>
</dbReference>
<keyword evidence="2 8" id="KW-0963">Cytoplasm</keyword>
<reference evidence="10 11" key="1">
    <citation type="submission" date="2018-11" db="EMBL/GenBank/DDBJ databases">
        <title>Genomic Encyclopedia of Type Strains, Phase IV (KMG-IV): sequencing the most valuable type-strain genomes for metagenomic binning, comparative biology and taxonomic classification.</title>
        <authorList>
            <person name="Goeker M."/>
        </authorList>
    </citation>
    <scope>NUCLEOTIDE SEQUENCE [LARGE SCALE GENOMIC DNA]</scope>
    <source>
        <strain evidence="10 11">DSM 22027</strain>
    </source>
</reference>
<protein>
    <recommendedName>
        <fullName evidence="8">tRNA(Ile)-lysidine synthase</fullName>
        <ecNumber evidence="8">6.3.4.19</ecNumber>
    </recommendedName>
    <alternativeName>
        <fullName evidence="8">tRNA(Ile)-2-lysyl-cytidine synthase</fullName>
    </alternativeName>
    <alternativeName>
        <fullName evidence="8">tRNA(Ile)-lysidine synthetase</fullName>
    </alternativeName>
</protein>
<dbReference type="CDD" id="cd01992">
    <property type="entry name" value="TilS_N"/>
    <property type="match status" value="1"/>
</dbReference>
<keyword evidence="6 8" id="KW-0067">ATP-binding</keyword>
<dbReference type="GO" id="GO:0006400">
    <property type="term" value="P:tRNA modification"/>
    <property type="evidence" value="ECO:0007669"/>
    <property type="project" value="UniProtKB-UniRule"/>
</dbReference>
<evidence type="ECO:0000256" key="8">
    <source>
        <dbReference type="HAMAP-Rule" id="MF_01161"/>
    </source>
</evidence>
<evidence type="ECO:0000256" key="1">
    <source>
        <dbReference type="ARBA" id="ARBA00004496"/>
    </source>
</evidence>
<dbReference type="InterPro" id="IPR014729">
    <property type="entry name" value="Rossmann-like_a/b/a_fold"/>
</dbReference>
<dbReference type="Gene3D" id="1.20.59.20">
    <property type="match status" value="1"/>
</dbReference>
<dbReference type="InterPro" id="IPR011063">
    <property type="entry name" value="TilS/TtcA_N"/>
</dbReference>
<dbReference type="RefSeq" id="WP_170161812.1">
    <property type="nucleotide sequence ID" value="NZ_RJVA01000014.1"/>
</dbReference>
<evidence type="ECO:0000256" key="3">
    <source>
        <dbReference type="ARBA" id="ARBA00022598"/>
    </source>
</evidence>
<dbReference type="SUPFAM" id="SSF82829">
    <property type="entry name" value="MesJ substrate recognition domain-like"/>
    <property type="match status" value="1"/>
</dbReference>
<comment type="catalytic activity">
    <reaction evidence="7 8">
        <text>cytidine(34) in tRNA(Ile2) + L-lysine + ATP = lysidine(34) in tRNA(Ile2) + AMP + diphosphate + H(+)</text>
        <dbReference type="Rhea" id="RHEA:43744"/>
        <dbReference type="Rhea" id="RHEA-COMP:10625"/>
        <dbReference type="Rhea" id="RHEA-COMP:10670"/>
        <dbReference type="ChEBI" id="CHEBI:15378"/>
        <dbReference type="ChEBI" id="CHEBI:30616"/>
        <dbReference type="ChEBI" id="CHEBI:32551"/>
        <dbReference type="ChEBI" id="CHEBI:33019"/>
        <dbReference type="ChEBI" id="CHEBI:82748"/>
        <dbReference type="ChEBI" id="CHEBI:83665"/>
        <dbReference type="ChEBI" id="CHEBI:456215"/>
        <dbReference type="EC" id="6.3.4.19"/>
    </reaction>
</comment>
<dbReference type="GO" id="GO:0005524">
    <property type="term" value="F:ATP binding"/>
    <property type="evidence" value="ECO:0007669"/>
    <property type="project" value="UniProtKB-UniRule"/>
</dbReference>
<dbReference type="InterPro" id="IPR012795">
    <property type="entry name" value="tRNA_Ile_lys_synt_N"/>
</dbReference>
<keyword evidence="5 8" id="KW-0547">Nucleotide-binding</keyword>
<keyword evidence="11" id="KW-1185">Reference proteome</keyword>
<comment type="caution">
    <text evidence="10">The sequence shown here is derived from an EMBL/GenBank/DDBJ whole genome shotgun (WGS) entry which is preliminary data.</text>
</comment>
<dbReference type="NCBIfam" id="TIGR02433">
    <property type="entry name" value="lysidine_TilS_C"/>
    <property type="match status" value="1"/>
</dbReference>
<dbReference type="Gene3D" id="3.40.50.620">
    <property type="entry name" value="HUPs"/>
    <property type="match status" value="1"/>
</dbReference>
<accession>A0A3N1UHK4</accession>
<feature type="domain" description="Lysidine-tRNA(Ile) synthetase C-terminal" evidence="9">
    <location>
        <begin position="403"/>
        <end position="477"/>
    </location>
</feature>
<evidence type="ECO:0000256" key="4">
    <source>
        <dbReference type="ARBA" id="ARBA00022694"/>
    </source>
</evidence>
<dbReference type="SMART" id="SM00977">
    <property type="entry name" value="TilS_C"/>
    <property type="match status" value="1"/>
</dbReference>
<comment type="similarity">
    <text evidence="8">Belongs to the tRNA(Ile)-lysidine synthase family.</text>
</comment>
<dbReference type="Pfam" id="PF01171">
    <property type="entry name" value="ATP_bind_3"/>
    <property type="match status" value="1"/>
</dbReference>
<dbReference type="HAMAP" id="MF_01161">
    <property type="entry name" value="tRNA_Ile_lys_synt"/>
    <property type="match status" value="1"/>
</dbReference>
<comment type="function">
    <text evidence="8">Ligates lysine onto the cytidine present at position 34 of the AUA codon-specific tRNA(Ile) that contains the anticodon CAU, in an ATP-dependent manner. Cytidine is converted to lysidine, thus changing the amino acid specificity of the tRNA from methionine to isoleucine.</text>
</comment>
<evidence type="ECO:0000313" key="11">
    <source>
        <dbReference type="Proteomes" id="UP000276223"/>
    </source>
</evidence>
<evidence type="ECO:0000256" key="7">
    <source>
        <dbReference type="ARBA" id="ARBA00048539"/>
    </source>
</evidence>
<comment type="subcellular location">
    <subcellularLocation>
        <location evidence="1 8">Cytoplasm</location>
    </subcellularLocation>
</comment>
<dbReference type="GO" id="GO:0005737">
    <property type="term" value="C:cytoplasm"/>
    <property type="evidence" value="ECO:0007669"/>
    <property type="project" value="UniProtKB-SubCell"/>
</dbReference>
<name>A0A3N1UHK4_9BACT</name>
<organism evidence="10 11">
    <name type="scientific">Desulfosoma caldarium</name>
    <dbReference type="NCBI Taxonomy" id="610254"/>
    <lineage>
        <taxon>Bacteria</taxon>
        <taxon>Pseudomonadati</taxon>
        <taxon>Thermodesulfobacteriota</taxon>
        <taxon>Syntrophobacteria</taxon>
        <taxon>Syntrophobacterales</taxon>
        <taxon>Syntrophobacteraceae</taxon>
        <taxon>Desulfosoma</taxon>
    </lineage>
</organism>
<dbReference type="PANTHER" id="PTHR43033">
    <property type="entry name" value="TRNA(ILE)-LYSIDINE SYNTHASE-RELATED"/>
    <property type="match status" value="1"/>
</dbReference>
<keyword evidence="4 8" id="KW-0819">tRNA processing</keyword>
<evidence type="ECO:0000256" key="2">
    <source>
        <dbReference type="ARBA" id="ARBA00022490"/>
    </source>
</evidence>
<proteinExistence type="inferred from homology"/>
<evidence type="ECO:0000259" key="9">
    <source>
        <dbReference type="SMART" id="SM00977"/>
    </source>
</evidence>
<dbReference type="InterPro" id="IPR012796">
    <property type="entry name" value="Lysidine-tRNA-synth_C"/>
</dbReference>
<dbReference type="EC" id="6.3.4.19" evidence="8"/>
<evidence type="ECO:0000256" key="6">
    <source>
        <dbReference type="ARBA" id="ARBA00022840"/>
    </source>
</evidence>
<dbReference type="SUPFAM" id="SSF56037">
    <property type="entry name" value="PheT/TilS domain"/>
    <property type="match status" value="1"/>
</dbReference>
<dbReference type="GO" id="GO:0032267">
    <property type="term" value="F:tRNA(Ile)-lysidine synthase activity"/>
    <property type="evidence" value="ECO:0007669"/>
    <property type="project" value="UniProtKB-EC"/>
</dbReference>
<evidence type="ECO:0000256" key="5">
    <source>
        <dbReference type="ARBA" id="ARBA00022741"/>
    </source>
</evidence>